<dbReference type="Proteomes" id="UP001162992">
    <property type="component" value="Chromosome 6"/>
</dbReference>
<keyword evidence="2" id="KW-1185">Reference proteome</keyword>
<reference evidence="2" key="1">
    <citation type="journal article" date="2024" name="Proc. Natl. Acad. Sci. U.S.A.">
        <title>Extraordinary preservation of gene collinearity over three hundred million years revealed in homosporous lycophytes.</title>
        <authorList>
            <person name="Li C."/>
            <person name="Wickell D."/>
            <person name="Kuo L.Y."/>
            <person name="Chen X."/>
            <person name="Nie B."/>
            <person name="Liao X."/>
            <person name="Peng D."/>
            <person name="Ji J."/>
            <person name="Jenkins J."/>
            <person name="Williams M."/>
            <person name="Shu S."/>
            <person name="Plott C."/>
            <person name="Barry K."/>
            <person name="Rajasekar S."/>
            <person name="Grimwood J."/>
            <person name="Han X."/>
            <person name="Sun S."/>
            <person name="Hou Z."/>
            <person name="He W."/>
            <person name="Dai G."/>
            <person name="Sun C."/>
            <person name="Schmutz J."/>
            <person name="Leebens-Mack J.H."/>
            <person name="Li F.W."/>
            <person name="Wang L."/>
        </authorList>
    </citation>
    <scope>NUCLEOTIDE SEQUENCE [LARGE SCALE GENOMIC DNA]</scope>
    <source>
        <strain evidence="2">cv. PW_Plant_1</strain>
    </source>
</reference>
<protein>
    <submittedName>
        <fullName evidence="1">Uncharacterized protein</fullName>
    </submittedName>
</protein>
<proteinExistence type="predicted"/>
<comment type="caution">
    <text evidence="1">The sequence shown here is derived from an EMBL/GenBank/DDBJ whole genome shotgun (WGS) entry which is preliminary data.</text>
</comment>
<name>A0ACC2DCH0_DIPCM</name>
<evidence type="ECO:0000313" key="2">
    <source>
        <dbReference type="Proteomes" id="UP001162992"/>
    </source>
</evidence>
<dbReference type="EMBL" id="CM055097">
    <property type="protein sequence ID" value="KAJ7551672.1"/>
    <property type="molecule type" value="Genomic_DNA"/>
</dbReference>
<evidence type="ECO:0000313" key="1">
    <source>
        <dbReference type="EMBL" id="KAJ7551672.1"/>
    </source>
</evidence>
<accession>A0ACC2DCH0</accession>
<sequence length="257" mass="28016">MPKPSPKAKIPYHQHGIFFYSLVCTSLTTHVGFSLCWLACSFAMALGYPPLSLQPPSSLSSLPSCSPTNHHSLSFPAFSNSSVAILAAHPCPGSLSSCSSITLCGSSFGSLIKQYQTVKTCARTRSRLSTRCESGEASGNGERVPFGYTRKDVILIGVGLTVVGVGLKYGLELFGLDSLRAGNVVQLVMVLGLTVGWISTYVFRVSTKEMTYAKQLKDYEKKVMEKRLEELPEAELEALLAQVEEDKRRLQQSQKKP</sequence>
<organism evidence="1 2">
    <name type="scientific">Diphasiastrum complanatum</name>
    <name type="common">Issler's clubmoss</name>
    <name type="synonym">Lycopodium complanatum</name>
    <dbReference type="NCBI Taxonomy" id="34168"/>
    <lineage>
        <taxon>Eukaryota</taxon>
        <taxon>Viridiplantae</taxon>
        <taxon>Streptophyta</taxon>
        <taxon>Embryophyta</taxon>
        <taxon>Tracheophyta</taxon>
        <taxon>Lycopodiopsida</taxon>
        <taxon>Lycopodiales</taxon>
        <taxon>Lycopodiaceae</taxon>
        <taxon>Lycopodioideae</taxon>
        <taxon>Diphasiastrum</taxon>
    </lineage>
</organism>
<gene>
    <name evidence="1" type="ORF">O6H91_06G024300</name>
</gene>